<dbReference type="RefSeq" id="WP_008511764.1">
    <property type="nucleotide sequence ID" value="NZ_CM001403.1"/>
</dbReference>
<dbReference type="Pfam" id="PF04187">
    <property type="entry name" value="Cofac_haem_bdg"/>
    <property type="match status" value="1"/>
</dbReference>
<dbReference type="PIRSF" id="PIRSF020419">
    <property type="entry name" value="Fe_uptake_reg_CjrA_prd"/>
    <property type="match status" value="1"/>
</dbReference>
<evidence type="ECO:0000313" key="3">
    <source>
        <dbReference type="EMBL" id="EHQ30200.1"/>
    </source>
</evidence>
<protein>
    <recommendedName>
        <fullName evidence="2">Haem-binding uptake Tiki superfamily ChaN domain-containing protein</fullName>
    </recommendedName>
</protein>
<dbReference type="AlphaFoldDB" id="H1YDJ1"/>
<dbReference type="Gene3D" id="3.40.50.11550">
    <property type="match status" value="1"/>
</dbReference>
<dbReference type="InterPro" id="IPR016773">
    <property type="entry name" value="Fe3_uptake_reg_CjrA_prd"/>
</dbReference>
<dbReference type="eggNOG" id="COG3016">
    <property type="taxonomic scope" value="Bacteria"/>
</dbReference>
<keyword evidence="4" id="KW-1185">Reference proteome</keyword>
<gene>
    <name evidence="3" type="ORF">Mucpa_6142</name>
</gene>
<organism evidence="3 4">
    <name type="scientific">Mucilaginibacter paludis DSM 18603</name>
    <dbReference type="NCBI Taxonomy" id="714943"/>
    <lineage>
        <taxon>Bacteria</taxon>
        <taxon>Pseudomonadati</taxon>
        <taxon>Bacteroidota</taxon>
        <taxon>Sphingobacteriia</taxon>
        <taxon>Sphingobacteriales</taxon>
        <taxon>Sphingobacteriaceae</taxon>
        <taxon>Mucilaginibacter</taxon>
    </lineage>
</organism>
<dbReference type="EMBL" id="CM001403">
    <property type="protein sequence ID" value="EHQ30200.1"/>
    <property type="molecule type" value="Genomic_DNA"/>
</dbReference>
<dbReference type="OrthoDB" id="1680202at2"/>
<feature type="domain" description="Haem-binding uptake Tiki superfamily ChaN" evidence="2">
    <location>
        <begin position="42"/>
        <end position="246"/>
    </location>
</feature>
<reference evidence="3" key="1">
    <citation type="submission" date="2011-09" db="EMBL/GenBank/DDBJ databases">
        <title>The permanent draft genome of Mucilaginibacter paludis DSM 18603.</title>
        <authorList>
            <consortium name="US DOE Joint Genome Institute (JGI-PGF)"/>
            <person name="Lucas S."/>
            <person name="Han J."/>
            <person name="Lapidus A."/>
            <person name="Bruce D."/>
            <person name="Goodwin L."/>
            <person name="Pitluck S."/>
            <person name="Peters L."/>
            <person name="Kyrpides N."/>
            <person name="Mavromatis K."/>
            <person name="Ivanova N."/>
            <person name="Mikhailova N."/>
            <person name="Held B."/>
            <person name="Detter J.C."/>
            <person name="Tapia R."/>
            <person name="Han C."/>
            <person name="Land M."/>
            <person name="Hauser L."/>
            <person name="Markowitz V."/>
            <person name="Cheng J.-F."/>
            <person name="Hugenholtz P."/>
            <person name="Woyke T."/>
            <person name="Wu D."/>
            <person name="Tindall B."/>
            <person name="Brambilla E."/>
            <person name="Klenk H.-P."/>
            <person name="Eisen J.A."/>
        </authorList>
    </citation>
    <scope>NUCLEOTIDE SEQUENCE [LARGE SCALE GENOMIC DNA]</scope>
    <source>
        <strain evidence="3">DSM 18603</strain>
    </source>
</reference>
<evidence type="ECO:0000256" key="1">
    <source>
        <dbReference type="SAM" id="SignalP"/>
    </source>
</evidence>
<dbReference type="STRING" id="714943.Mucpa_6142"/>
<sequence length="286" mass="32126">MKLLSFIVLIFSCITAFSQQKTALHYKIYNTTSRKMVTADDVVNDMAGADVLFFGEEHTDSVAHSLELMIFTKLLNRYPAKVALSMEMFETDCQPVLNEYLRGLIRESNLIKDARAWPNYADYRPLVEQAKIYGTSIIAANAPSRYINMVTRLGLGSLNQLDAVGKAWLPPLPIDTATGKYYEKFAAVMGGHASMDGMQLYQSQNLWDAAMAWSIAQYLKSHAGYKIFQVNGGFHSEEKLGAVTQLKKYDPQVRILNIASVSGTDITNPDWEKYVNLGDYVILTYE</sequence>
<dbReference type="SUPFAM" id="SSF159501">
    <property type="entry name" value="EreA/ChaN-like"/>
    <property type="match status" value="1"/>
</dbReference>
<feature type="signal peptide" evidence="1">
    <location>
        <begin position="1"/>
        <end position="18"/>
    </location>
</feature>
<accession>H1YDJ1</accession>
<proteinExistence type="predicted"/>
<evidence type="ECO:0000259" key="2">
    <source>
        <dbReference type="Pfam" id="PF04187"/>
    </source>
</evidence>
<keyword evidence="1" id="KW-0732">Signal</keyword>
<dbReference type="CDD" id="cd14727">
    <property type="entry name" value="ChanN-like"/>
    <property type="match status" value="1"/>
</dbReference>
<dbReference type="HOGENOM" id="CLU_035488_0_1_10"/>
<dbReference type="InterPro" id="IPR007314">
    <property type="entry name" value="Cofac_haem-bd_dom"/>
</dbReference>
<feature type="chain" id="PRO_5003557246" description="Haem-binding uptake Tiki superfamily ChaN domain-containing protein" evidence="1">
    <location>
        <begin position="19"/>
        <end position="286"/>
    </location>
</feature>
<dbReference type="Proteomes" id="UP000002774">
    <property type="component" value="Chromosome"/>
</dbReference>
<name>H1YDJ1_9SPHI</name>
<evidence type="ECO:0000313" key="4">
    <source>
        <dbReference type="Proteomes" id="UP000002774"/>
    </source>
</evidence>